<dbReference type="Proteomes" id="UP000005408">
    <property type="component" value="Unassembled WGS sequence"/>
</dbReference>
<organism evidence="1 2">
    <name type="scientific">Magallana gigas</name>
    <name type="common">Pacific oyster</name>
    <name type="synonym">Crassostrea gigas</name>
    <dbReference type="NCBI Taxonomy" id="29159"/>
    <lineage>
        <taxon>Eukaryota</taxon>
        <taxon>Metazoa</taxon>
        <taxon>Spiralia</taxon>
        <taxon>Lophotrochozoa</taxon>
        <taxon>Mollusca</taxon>
        <taxon>Bivalvia</taxon>
        <taxon>Autobranchia</taxon>
        <taxon>Pteriomorphia</taxon>
        <taxon>Ostreida</taxon>
        <taxon>Ostreoidea</taxon>
        <taxon>Ostreidae</taxon>
        <taxon>Magallana</taxon>
    </lineage>
</organism>
<dbReference type="AlphaFoldDB" id="A0A8W8MGU3"/>
<evidence type="ECO:0000313" key="2">
    <source>
        <dbReference type="Proteomes" id="UP000005408"/>
    </source>
</evidence>
<sequence>MAGEKQFTKDIKAVSKGNGMFQGNRMQACSVPLKDNSIFFTGIVGTAMKNKVAAVDHYKTRIPLTQG</sequence>
<proteinExistence type="predicted"/>
<dbReference type="EnsemblMetazoa" id="G32911.1">
    <property type="protein sequence ID" value="G32911.1:cds"/>
    <property type="gene ID" value="G32911"/>
</dbReference>
<protein>
    <submittedName>
        <fullName evidence="1">Uncharacterized protein</fullName>
    </submittedName>
</protein>
<name>A0A8W8MGU3_MAGGI</name>
<reference evidence="1" key="1">
    <citation type="submission" date="2022-08" db="UniProtKB">
        <authorList>
            <consortium name="EnsemblMetazoa"/>
        </authorList>
    </citation>
    <scope>IDENTIFICATION</scope>
    <source>
        <strain evidence="1">05x7-T-G4-1.051#20</strain>
    </source>
</reference>
<evidence type="ECO:0000313" key="1">
    <source>
        <dbReference type="EnsemblMetazoa" id="G32911.1:cds"/>
    </source>
</evidence>
<accession>A0A8W8MGU3</accession>
<keyword evidence="2" id="KW-1185">Reference proteome</keyword>